<organism evidence="1 2">
    <name type="scientific">Rhizobium tubonense</name>
    <dbReference type="NCBI Taxonomy" id="484088"/>
    <lineage>
        <taxon>Bacteria</taxon>
        <taxon>Pseudomonadati</taxon>
        <taxon>Pseudomonadota</taxon>
        <taxon>Alphaproteobacteria</taxon>
        <taxon>Hyphomicrobiales</taxon>
        <taxon>Rhizobiaceae</taxon>
        <taxon>Rhizobium/Agrobacterium group</taxon>
        <taxon>Rhizobium</taxon>
    </lineage>
</organism>
<sequence length="108" mass="11575">MLSEFIGVLFNAAADVQGTPTDKRRFLVRRAAVMIGELSDAAALSHIERFAVPTSLAASKLGSLADGMSSAPDHETAAILLDAAFVLRKMNTDLNKHAPEERYFAKSA</sequence>
<evidence type="ECO:0000313" key="2">
    <source>
        <dbReference type="Proteomes" id="UP000248925"/>
    </source>
</evidence>
<dbReference type="Proteomes" id="UP000248925">
    <property type="component" value="Unassembled WGS sequence"/>
</dbReference>
<gene>
    <name evidence="1" type="ORF">CPY51_01175</name>
</gene>
<proteinExistence type="predicted"/>
<accession>A0A2W4CX76</accession>
<evidence type="ECO:0000313" key="1">
    <source>
        <dbReference type="EMBL" id="PZM16892.1"/>
    </source>
</evidence>
<comment type="caution">
    <text evidence="1">The sequence shown here is derived from an EMBL/GenBank/DDBJ whole genome shotgun (WGS) entry which is preliminary data.</text>
</comment>
<protein>
    <submittedName>
        <fullName evidence="1">Uncharacterized protein</fullName>
    </submittedName>
</protein>
<dbReference type="RefSeq" id="WP_111158222.1">
    <property type="nucleotide sequence ID" value="NZ_PCDP01000001.1"/>
</dbReference>
<keyword evidence="2" id="KW-1185">Reference proteome</keyword>
<dbReference type="EMBL" id="PCDP01000001">
    <property type="protein sequence ID" value="PZM16892.1"/>
    <property type="molecule type" value="Genomic_DNA"/>
</dbReference>
<dbReference type="AlphaFoldDB" id="A0A2W4CX76"/>
<name>A0A2W4CX76_9HYPH</name>
<reference evidence="1 2" key="1">
    <citation type="journal article" date="2018" name="Sci. Rep.">
        <title>Rhizobium tumorigenes sp. nov., a novel plant tumorigenic bacterium isolated from cane gall tumors on thornless blackberry.</title>
        <authorList>
            <person name="Kuzmanovi N."/>
            <person name="Smalla K."/>
            <person name="Gronow S."/>
            <person name="PuBawska J."/>
        </authorList>
    </citation>
    <scope>NUCLEOTIDE SEQUENCE [LARGE SCALE GENOMIC DNA]</scope>
    <source>
        <strain evidence="1 2">CCBAU 85046</strain>
    </source>
</reference>